<name>A0A4S8LYQ0_DENBC</name>
<accession>A0A4S8LYQ0</accession>
<protein>
    <recommendedName>
        <fullName evidence="1">RNA-dependent RNA polymerase</fullName>
        <ecNumber evidence="1">2.7.7.48</ecNumber>
    </recommendedName>
</protein>
<dbReference type="Proteomes" id="UP000297245">
    <property type="component" value="Unassembled WGS sequence"/>
</dbReference>
<keyword evidence="4" id="KW-1185">Reference proteome</keyword>
<reference evidence="3 4" key="1">
    <citation type="journal article" date="2019" name="Nat. Ecol. Evol.">
        <title>Megaphylogeny resolves global patterns of mushroom evolution.</title>
        <authorList>
            <person name="Varga T."/>
            <person name="Krizsan K."/>
            <person name="Foldi C."/>
            <person name="Dima B."/>
            <person name="Sanchez-Garcia M."/>
            <person name="Sanchez-Ramirez S."/>
            <person name="Szollosi G.J."/>
            <person name="Szarkandi J.G."/>
            <person name="Papp V."/>
            <person name="Albert L."/>
            <person name="Andreopoulos W."/>
            <person name="Angelini C."/>
            <person name="Antonin V."/>
            <person name="Barry K.W."/>
            <person name="Bougher N.L."/>
            <person name="Buchanan P."/>
            <person name="Buyck B."/>
            <person name="Bense V."/>
            <person name="Catcheside P."/>
            <person name="Chovatia M."/>
            <person name="Cooper J."/>
            <person name="Damon W."/>
            <person name="Desjardin D."/>
            <person name="Finy P."/>
            <person name="Geml J."/>
            <person name="Haridas S."/>
            <person name="Hughes K."/>
            <person name="Justo A."/>
            <person name="Karasinski D."/>
            <person name="Kautmanova I."/>
            <person name="Kiss B."/>
            <person name="Kocsube S."/>
            <person name="Kotiranta H."/>
            <person name="LaButti K.M."/>
            <person name="Lechner B.E."/>
            <person name="Liimatainen K."/>
            <person name="Lipzen A."/>
            <person name="Lukacs Z."/>
            <person name="Mihaltcheva S."/>
            <person name="Morgado L.N."/>
            <person name="Niskanen T."/>
            <person name="Noordeloos M.E."/>
            <person name="Ohm R.A."/>
            <person name="Ortiz-Santana B."/>
            <person name="Ovrebo C."/>
            <person name="Racz N."/>
            <person name="Riley R."/>
            <person name="Savchenko A."/>
            <person name="Shiryaev A."/>
            <person name="Soop K."/>
            <person name="Spirin V."/>
            <person name="Szebenyi C."/>
            <person name="Tomsovsky M."/>
            <person name="Tulloss R.E."/>
            <person name="Uehling J."/>
            <person name="Grigoriev I.V."/>
            <person name="Vagvolgyi C."/>
            <person name="Papp T."/>
            <person name="Martin F.M."/>
            <person name="Miettinen O."/>
            <person name="Hibbett D.S."/>
            <person name="Nagy L.G."/>
        </authorList>
    </citation>
    <scope>NUCLEOTIDE SEQUENCE [LARGE SCALE GENOMIC DNA]</scope>
    <source>
        <strain evidence="3 4">CBS 962.96</strain>
    </source>
</reference>
<dbReference type="Pfam" id="PF05183">
    <property type="entry name" value="RdRP"/>
    <property type="match status" value="1"/>
</dbReference>
<dbReference type="OrthoDB" id="6513042at2759"/>
<feature type="domain" description="RDRP core" evidence="2">
    <location>
        <begin position="432"/>
        <end position="1029"/>
    </location>
</feature>
<dbReference type="GO" id="GO:0030422">
    <property type="term" value="P:siRNA processing"/>
    <property type="evidence" value="ECO:0007669"/>
    <property type="project" value="TreeGrafter"/>
</dbReference>
<comment type="similarity">
    <text evidence="1">Belongs to the RdRP family.</text>
</comment>
<dbReference type="EC" id="2.7.7.48" evidence="1"/>
<dbReference type="GO" id="GO:0003968">
    <property type="term" value="F:RNA-directed RNA polymerase activity"/>
    <property type="evidence" value="ECO:0007669"/>
    <property type="project" value="UniProtKB-KW"/>
</dbReference>
<keyword evidence="1" id="KW-0548">Nucleotidyltransferase</keyword>
<keyword evidence="1" id="KW-0696">RNA-directed RNA polymerase</keyword>
<comment type="catalytic activity">
    <reaction evidence="1">
        <text>RNA(n) + a ribonucleoside 5'-triphosphate = RNA(n+1) + diphosphate</text>
        <dbReference type="Rhea" id="RHEA:21248"/>
        <dbReference type="Rhea" id="RHEA-COMP:14527"/>
        <dbReference type="Rhea" id="RHEA-COMP:17342"/>
        <dbReference type="ChEBI" id="CHEBI:33019"/>
        <dbReference type="ChEBI" id="CHEBI:61557"/>
        <dbReference type="ChEBI" id="CHEBI:140395"/>
        <dbReference type="EC" id="2.7.7.48"/>
    </reaction>
</comment>
<dbReference type="InterPro" id="IPR057596">
    <property type="entry name" value="RDRP_core"/>
</dbReference>
<gene>
    <name evidence="3" type="ORF">K435DRAFT_819873</name>
</gene>
<evidence type="ECO:0000313" key="4">
    <source>
        <dbReference type="Proteomes" id="UP000297245"/>
    </source>
</evidence>
<evidence type="ECO:0000313" key="3">
    <source>
        <dbReference type="EMBL" id="THU94827.1"/>
    </source>
</evidence>
<dbReference type="GO" id="GO:0031380">
    <property type="term" value="C:nuclear RNA-directed RNA polymerase complex"/>
    <property type="evidence" value="ECO:0007669"/>
    <property type="project" value="TreeGrafter"/>
</dbReference>
<organism evidence="3 4">
    <name type="scientific">Dendrothele bispora (strain CBS 962.96)</name>
    <dbReference type="NCBI Taxonomy" id="1314807"/>
    <lineage>
        <taxon>Eukaryota</taxon>
        <taxon>Fungi</taxon>
        <taxon>Dikarya</taxon>
        <taxon>Basidiomycota</taxon>
        <taxon>Agaricomycotina</taxon>
        <taxon>Agaricomycetes</taxon>
        <taxon>Agaricomycetidae</taxon>
        <taxon>Agaricales</taxon>
        <taxon>Agaricales incertae sedis</taxon>
        <taxon>Dendrothele</taxon>
    </lineage>
</organism>
<dbReference type="PANTHER" id="PTHR23079">
    <property type="entry name" value="RNA-DEPENDENT RNA POLYMERASE"/>
    <property type="match status" value="1"/>
</dbReference>
<dbReference type="InterPro" id="IPR007855">
    <property type="entry name" value="RDRP"/>
</dbReference>
<dbReference type="EMBL" id="ML179214">
    <property type="protein sequence ID" value="THU94827.1"/>
    <property type="molecule type" value="Genomic_DNA"/>
</dbReference>
<sequence length="1241" mass="142062">MEIFVRNIPYSTSLHTVTRELADLFHSKEFISQYASSLNFDLRPPSRRRPGQGRVHNGNALLTLPTQAIAEYFLSEYGETPHRKPAKTLKIGGREIRFSKSRQPEGRPDIIQRILNTPYIDPAAAEERDRREEVLNSKTVSVQTVQFGWDGRDGFYSVEWEYSPPRGGQFSFDPERREFQIEMMDPYQPNCCLVIAFRPSQVRELSVSSSPTRESALYFSLWSHPIFFRKFVRKFEDNPDPHDPFSIISQFLDAITPPKPSERLVCLPMADHGRVAPFTSRALRFTCRSPNDLKEFRSICDAAQFHSVQNWDYPAKLGDSFSKAVQRNLESSLESLHWSVTFQVEALIRNGYLDMKEALQILPDIKNLVEKHGREYTVSFLQYFGLQVYTWYPGEGETLNDFFNLIQSDKPPDTNPTVPLDTSLFQSLHLLITPTTMYPEGPFIERSNRVIRAYPGNHDSFLRVSFGEEDGTRYRFDRDIDGPTFIRNRVRPFLVDGLVIAGHRFEFLGYSQSALREHAVWFIKPFRHNNGQEIDAASIIASLGDFRRDDLIRCPARYGARISLAFTATDPTLVRVEDIRSIDDISTTDHKYDFTDGVGSLSTVFAGTISRELTRGIISERKTKKKKRSRRNEIELPAIQIRFMGSKGMLSVDHNLQGFTICLRPSMTKFSAPESRNIEIAEIFDRPRKFYLNRPLIMVLEGLGVPYEVFEKYQDLAVSKVYESTRSLDGAAKMLETFGLGTSFRLTSVMLNLSKRLGFDHLRQDSFYQQVLKYAVHHVLRDLKHHTRIPIERAWTLVGVADIHQFLEEGEIFACVKPNDSEAIFLEGPILISRSPVIHPGDVQIVHAIGKPPEGSCFATEPLQNTVVFATKGSRPLPSMLSGGDLDGDQYCLLPLDIMPEFKPSKIYPSASYEPAPRKTLDHPATTRDIAEFVIEYINSDLVGMIATTWLILADKSPKGIFDPGCLTLSQLQSDAVDYPKTGQPVDPEKIPRLRFRERPDYQAPETVRPDNTDYYESLRAIGRLFRKIDLPELSTQVYVPKRQRRMIRKKRGGQGLSEGVDELSESISNVQFEDDDLAVAIHEYVKQYIDSETDLVMRTKIENERVVISRIFTRYCSELETRLAANTLGQSRTSTLSEEEAMVGTIAQKTSQPRKRSEHIARLREQTDHLVRELREELMRGEDLVQNLIRAKLGWDLSARERRKGSVIGAQSFFWITLGVIFDLTKEIEEQGEWDEEWDS</sequence>
<evidence type="ECO:0000259" key="2">
    <source>
        <dbReference type="Pfam" id="PF05183"/>
    </source>
</evidence>
<dbReference type="AlphaFoldDB" id="A0A4S8LYQ0"/>
<proteinExistence type="inferred from homology"/>
<keyword evidence="1" id="KW-0808">Transferase</keyword>
<dbReference type="PANTHER" id="PTHR23079:SF55">
    <property type="entry name" value="RNA-DIRECTED RNA POLYMERASE"/>
    <property type="match status" value="1"/>
</dbReference>
<evidence type="ECO:0000256" key="1">
    <source>
        <dbReference type="RuleBase" id="RU363098"/>
    </source>
</evidence>
<dbReference type="GO" id="GO:0003723">
    <property type="term" value="F:RNA binding"/>
    <property type="evidence" value="ECO:0007669"/>
    <property type="project" value="UniProtKB-KW"/>
</dbReference>
<keyword evidence="1" id="KW-0694">RNA-binding</keyword>